<dbReference type="PROSITE" id="PS50980">
    <property type="entry name" value="COA_CT_NTER"/>
    <property type="match status" value="1"/>
</dbReference>
<dbReference type="InterPro" id="IPR011762">
    <property type="entry name" value="COA_CT_N"/>
</dbReference>
<evidence type="ECO:0000313" key="7">
    <source>
        <dbReference type="EMBL" id="AQS53280.1"/>
    </source>
</evidence>
<keyword evidence="1 5" id="KW-0444">Lipid biosynthesis</keyword>
<feature type="binding site" evidence="5">
    <location>
        <position position="35"/>
    </location>
    <ligand>
        <name>Zn(2+)</name>
        <dbReference type="ChEBI" id="CHEBI:29105"/>
    </ligand>
</feature>
<dbReference type="SUPFAM" id="SSF52096">
    <property type="entry name" value="ClpP/crotonase"/>
    <property type="match status" value="1"/>
</dbReference>
<evidence type="ECO:0000256" key="3">
    <source>
        <dbReference type="ARBA" id="ARBA00022771"/>
    </source>
</evidence>
<keyword evidence="3 5" id="KW-0863">Zinc-finger</keyword>
<keyword evidence="5" id="KW-0479">Metal-binding</keyword>
<dbReference type="GO" id="GO:0006633">
    <property type="term" value="P:fatty acid biosynthetic process"/>
    <property type="evidence" value="ECO:0007669"/>
    <property type="project" value="UniProtKB-KW"/>
</dbReference>
<dbReference type="NCBIfam" id="TIGR00515">
    <property type="entry name" value="accD"/>
    <property type="match status" value="1"/>
</dbReference>
<accession>A0A1S6IP88</accession>
<dbReference type="GO" id="GO:0005524">
    <property type="term" value="F:ATP binding"/>
    <property type="evidence" value="ECO:0007669"/>
    <property type="project" value="UniProtKB-KW"/>
</dbReference>
<evidence type="ECO:0000256" key="5">
    <source>
        <dbReference type="HAMAP-Rule" id="MF_01395"/>
    </source>
</evidence>
<keyword evidence="5" id="KW-0275">Fatty acid biosynthesis</keyword>
<keyword evidence="5" id="KW-0067">ATP-binding</keyword>
<comment type="subunit">
    <text evidence="5">Acetyl-CoA carboxylase is a heterohexamer composed of biotin carboxyl carrier protein (AccB), biotin carboxylase (AccC) and two subunits each of ACCase subunit alpha (AccA) and ACCase subunit beta (AccD).</text>
</comment>
<keyword evidence="5" id="KW-0963">Cytoplasm</keyword>
<organism evidence="7 8">
    <name type="scientific">Jeotgalibaca dankookensis</name>
    <dbReference type="NCBI Taxonomy" id="708126"/>
    <lineage>
        <taxon>Bacteria</taxon>
        <taxon>Bacillati</taxon>
        <taxon>Bacillota</taxon>
        <taxon>Bacilli</taxon>
        <taxon>Lactobacillales</taxon>
        <taxon>Carnobacteriaceae</taxon>
        <taxon>Jeotgalibaca</taxon>
    </lineage>
</organism>
<dbReference type="GO" id="GO:0008270">
    <property type="term" value="F:zinc ion binding"/>
    <property type="evidence" value="ECO:0007669"/>
    <property type="project" value="UniProtKB-UniRule"/>
</dbReference>
<dbReference type="GO" id="GO:0003989">
    <property type="term" value="F:acetyl-CoA carboxylase activity"/>
    <property type="evidence" value="ECO:0007669"/>
    <property type="project" value="InterPro"/>
</dbReference>
<feature type="binding site" evidence="5">
    <location>
        <position position="53"/>
    </location>
    <ligand>
        <name>Zn(2+)</name>
        <dbReference type="ChEBI" id="CHEBI:29105"/>
    </ligand>
</feature>
<dbReference type="UniPathway" id="UPA00655">
    <property type="reaction ID" value="UER00711"/>
</dbReference>
<keyword evidence="5" id="KW-0862">Zinc</keyword>
<evidence type="ECO:0000256" key="4">
    <source>
        <dbReference type="ARBA" id="ARBA00023098"/>
    </source>
</evidence>
<feature type="domain" description="CoA carboxyltransferase N-terminal" evidence="6">
    <location>
        <begin position="31"/>
        <end position="290"/>
    </location>
</feature>
<dbReference type="EC" id="2.1.3.15" evidence="5"/>
<dbReference type="AlphaFoldDB" id="A0A1S6IP88"/>
<dbReference type="Pfam" id="PF01039">
    <property type="entry name" value="Carboxyl_trans"/>
    <property type="match status" value="1"/>
</dbReference>
<sequence>MKLFQKRPYIPLEPSSTTEEASKKPIVPDGLWKKCPNCHKTIYSKNLGDEKICPHCHYNFRISASERIELTVDEGSFEEWFKEMPVENPLDFPGYEEKIEATKEKSGSNEAVIVGKASILNQETVLCVMDSTFFMGSMGKVVGEKLTRALEEAIQLQLPVVIFTASGGARMQEGILSLMQMAKVSIAVSNLQKAGLFYLTVLTDPTTGGVTASFAMQGDIILAEPGATVGFAGKRVIEQTIKATVPEGFQSAEHLLKKGFIDQIVPRKELRNQVGFLLGIHNPDQLEVAK</sequence>
<comment type="subcellular location">
    <subcellularLocation>
        <location evidence="5">Cytoplasm</location>
    </subcellularLocation>
</comment>
<keyword evidence="5" id="KW-0276">Fatty acid metabolism</keyword>
<feature type="binding site" evidence="5">
    <location>
        <position position="38"/>
    </location>
    <ligand>
        <name>Zn(2+)</name>
        <dbReference type="ChEBI" id="CHEBI:29105"/>
    </ligand>
</feature>
<keyword evidence="2 5" id="KW-0808">Transferase</keyword>
<comment type="cofactor">
    <cofactor evidence="5">
        <name>Zn(2+)</name>
        <dbReference type="ChEBI" id="CHEBI:29105"/>
    </cofactor>
    <text evidence="5">Binds 1 zinc ion per subunit.</text>
</comment>
<dbReference type="PANTHER" id="PTHR42995">
    <property type="entry name" value="ACETYL-COENZYME A CARBOXYLASE CARBOXYL TRANSFERASE SUBUNIT BETA, CHLOROPLASTIC"/>
    <property type="match status" value="1"/>
</dbReference>
<dbReference type="STRING" id="708126.BW727_100887"/>
<name>A0A1S6IP88_9LACT</name>
<comment type="catalytic activity">
    <reaction evidence="5">
        <text>N(6)-carboxybiotinyl-L-lysyl-[protein] + acetyl-CoA = N(6)-biotinyl-L-lysyl-[protein] + malonyl-CoA</text>
        <dbReference type="Rhea" id="RHEA:54728"/>
        <dbReference type="Rhea" id="RHEA-COMP:10505"/>
        <dbReference type="Rhea" id="RHEA-COMP:10506"/>
        <dbReference type="ChEBI" id="CHEBI:57288"/>
        <dbReference type="ChEBI" id="CHEBI:57384"/>
        <dbReference type="ChEBI" id="CHEBI:83144"/>
        <dbReference type="ChEBI" id="CHEBI:83145"/>
        <dbReference type="EC" id="2.1.3.15"/>
    </reaction>
</comment>
<comment type="caution">
    <text evidence="5">Lacks conserved residue(s) required for the propagation of feature annotation.</text>
</comment>
<dbReference type="GO" id="GO:0009317">
    <property type="term" value="C:acetyl-CoA carboxylase complex"/>
    <property type="evidence" value="ECO:0007669"/>
    <property type="project" value="InterPro"/>
</dbReference>
<dbReference type="Gene3D" id="3.90.226.10">
    <property type="entry name" value="2-enoyl-CoA Hydratase, Chain A, domain 1"/>
    <property type="match status" value="1"/>
</dbReference>
<dbReference type="HAMAP" id="MF_01395">
    <property type="entry name" value="AcetylCoA_CT_beta"/>
    <property type="match status" value="1"/>
</dbReference>
<reference evidence="7 8" key="1">
    <citation type="journal article" date="2014" name="Int. J. Syst. Evol. Microbiol.">
        <title>Jeotgalibaca dankookensis gen. nov., sp. nov., a member of the family Carnobacteriaceae, isolated from seujeot (Korean traditional food).</title>
        <authorList>
            <person name="Lee D.G."/>
            <person name="Trujillo M.E."/>
            <person name="Kang H."/>
            <person name="Ahn T.Y."/>
        </authorList>
    </citation>
    <scope>NUCLEOTIDE SEQUENCE [LARGE SCALE GENOMIC DNA]</scope>
    <source>
        <strain evidence="7 8">EX-07</strain>
    </source>
</reference>
<keyword evidence="7" id="KW-0436">Ligase</keyword>
<evidence type="ECO:0000313" key="8">
    <source>
        <dbReference type="Proteomes" id="UP000188993"/>
    </source>
</evidence>
<keyword evidence="8" id="KW-1185">Reference proteome</keyword>
<dbReference type="KEGG" id="jda:BW727_100887"/>
<dbReference type="RefSeq" id="WP_062471717.1">
    <property type="nucleotide sequence ID" value="NZ_BBYN01000033.1"/>
</dbReference>
<dbReference type="Proteomes" id="UP000188993">
    <property type="component" value="Chromosome"/>
</dbReference>
<gene>
    <name evidence="5 7" type="primary">accD</name>
    <name evidence="7" type="ORF">BW727_100887</name>
</gene>
<evidence type="ECO:0000259" key="6">
    <source>
        <dbReference type="PROSITE" id="PS50980"/>
    </source>
</evidence>
<dbReference type="GO" id="GO:0016743">
    <property type="term" value="F:carboxyl- or carbamoyltransferase activity"/>
    <property type="evidence" value="ECO:0007669"/>
    <property type="project" value="UniProtKB-UniRule"/>
</dbReference>
<evidence type="ECO:0000256" key="2">
    <source>
        <dbReference type="ARBA" id="ARBA00022679"/>
    </source>
</evidence>
<dbReference type="InterPro" id="IPR034733">
    <property type="entry name" value="AcCoA_carboxyl_beta"/>
</dbReference>
<dbReference type="PANTHER" id="PTHR42995:SF5">
    <property type="entry name" value="ACETYL-COENZYME A CARBOXYLASE CARBOXYL TRANSFERASE SUBUNIT BETA, CHLOROPLASTIC"/>
    <property type="match status" value="1"/>
</dbReference>
<comment type="similarity">
    <text evidence="5">Belongs to the AccD/PCCB family.</text>
</comment>
<dbReference type="InterPro" id="IPR000438">
    <property type="entry name" value="Acetyl_CoA_COase_Trfase_b_su"/>
</dbReference>
<dbReference type="InterPro" id="IPR029045">
    <property type="entry name" value="ClpP/crotonase-like_dom_sf"/>
</dbReference>
<proteinExistence type="inferred from homology"/>
<keyword evidence="5" id="KW-0547">Nucleotide-binding</keyword>
<keyword evidence="4 5" id="KW-0443">Lipid metabolism</keyword>
<comment type="function">
    <text evidence="5">Component of the acetyl coenzyme A carboxylase (ACC) complex. Biotin carboxylase (BC) catalyzes the carboxylation of biotin on its carrier protein (BCCP) and then the CO(2) group is transferred by the transcarboxylase to acetyl-CoA to form malonyl-CoA.</text>
</comment>
<dbReference type="GO" id="GO:2001295">
    <property type="term" value="P:malonyl-CoA biosynthetic process"/>
    <property type="evidence" value="ECO:0007669"/>
    <property type="project" value="UniProtKB-UniRule"/>
</dbReference>
<dbReference type="PRINTS" id="PR01070">
    <property type="entry name" value="ACCCTRFRASEB"/>
</dbReference>
<feature type="binding site" evidence="5">
    <location>
        <position position="56"/>
    </location>
    <ligand>
        <name>Zn(2+)</name>
        <dbReference type="ChEBI" id="CHEBI:29105"/>
    </ligand>
</feature>
<dbReference type="OrthoDB" id="9772975at2"/>
<evidence type="ECO:0000256" key="1">
    <source>
        <dbReference type="ARBA" id="ARBA00022516"/>
    </source>
</evidence>
<protein>
    <recommendedName>
        <fullName evidence="5">Acetyl-coenzyme A carboxylase carboxyl transferase subunit beta</fullName>
        <shortName evidence="5">ACCase subunit beta</shortName>
        <shortName evidence="5">Acetyl-CoA carboxylase carboxyltransferase subunit beta</shortName>
        <ecNumber evidence="5">2.1.3.15</ecNumber>
    </recommendedName>
</protein>
<dbReference type="EMBL" id="CP019728">
    <property type="protein sequence ID" value="AQS53280.1"/>
    <property type="molecule type" value="Genomic_DNA"/>
</dbReference>
<comment type="pathway">
    <text evidence="5">Lipid metabolism; malonyl-CoA biosynthesis; malonyl-CoA from acetyl-CoA: step 1/1.</text>
</comment>